<evidence type="ECO:0000256" key="1">
    <source>
        <dbReference type="SAM" id="MobiDB-lite"/>
    </source>
</evidence>
<proteinExistence type="predicted"/>
<keyword evidence="3" id="KW-1185">Reference proteome</keyword>
<feature type="compositionally biased region" description="Low complexity" evidence="1">
    <location>
        <begin position="57"/>
        <end position="69"/>
    </location>
</feature>
<protein>
    <submittedName>
        <fullName evidence="2">Uncharacterized protein</fullName>
    </submittedName>
</protein>
<evidence type="ECO:0000313" key="3">
    <source>
        <dbReference type="Proteomes" id="UP001497493"/>
    </source>
</evidence>
<dbReference type="RefSeq" id="WP_348758455.1">
    <property type="nucleotide sequence ID" value="NZ_OZ026884.1"/>
</dbReference>
<reference evidence="2 3" key="1">
    <citation type="submission" date="2024-04" db="EMBL/GenBank/DDBJ databases">
        <authorList>
            <person name="Cremers G."/>
        </authorList>
    </citation>
    <scope>NUCLEOTIDE SEQUENCE [LARGE SCALE GENOMIC DNA]</scope>
    <source>
        <strain evidence="2">MeCH1-AG</strain>
    </source>
</reference>
<organism evidence="2 3">
    <name type="scientific">Candidatus Methylocalor cossyra</name>
    <dbReference type="NCBI Taxonomy" id="3108543"/>
    <lineage>
        <taxon>Bacteria</taxon>
        <taxon>Pseudomonadati</taxon>
        <taxon>Pseudomonadota</taxon>
        <taxon>Gammaproteobacteria</taxon>
        <taxon>Methylococcales</taxon>
        <taxon>Methylococcaceae</taxon>
        <taxon>Candidatus Methylocalor</taxon>
    </lineage>
</organism>
<gene>
    <name evidence="2" type="ORF">MECH1_V1_0055</name>
</gene>
<evidence type="ECO:0000313" key="2">
    <source>
        <dbReference type="EMBL" id="CAL1238843.1"/>
    </source>
</evidence>
<feature type="region of interest" description="Disordered" evidence="1">
    <location>
        <begin position="33"/>
        <end position="89"/>
    </location>
</feature>
<sequence length="142" mass="15653">MTHLLFGLTVLYMIYVLYEVFKTVADPKAAFPAPAGESLPEPRVEAPCPADPPARPAPARSAPARSASAGEGERGPQLRNPLNGEISPMPTNYRFAKKWIKDALVAEGLLDRVYKPSELDETVSQKVKEALDKFKNLERYQA</sequence>
<dbReference type="EMBL" id="OZ026884">
    <property type="protein sequence ID" value="CAL1238843.1"/>
    <property type="molecule type" value="Genomic_DNA"/>
</dbReference>
<accession>A0ABM9NE32</accession>
<name>A0ABM9NE32_9GAMM</name>
<dbReference type="Proteomes" id="UP001497493">
    <property type="component" value="Chromosome"/>
</dbReference>